<dbReference type="EMBL" id="MU267832">
    <property type="protein sequence ID" value="KAH7908285.1"/>
    <property type="molecule type" value="Genomic_DNA"/>
</dbReference>
<evidence type="ECO:0000313" key="1">
    <source>
        <dbReference type="EMBL" id="KAH7908285.1"/>
    </source>
</evidence>
<protein>
    <submittedName>
        <fullName evidence="1">Uncharacterized protein</fullName>
    </submittedName>
</protein>
<comment type="caution">
    <text evidence="1">The sequence shown here is derived from an EMBL/GenBank/DDBJ whole genome shotgun (WGS) entry which is preliminary data.</text>
</comment>
<gene>
    <name evidence="1" type="ORF">BJ138DRAFT_1158023</name>
</gene>
<sequence>MISMEVIKPPAVVSSLVVFWLLRHAGALSSEQKIYTGSIVYFCSSTPWRRAENTAKLGKTRRQYISSVVWCEFL</sequence>
<organism evidence="1 2">
    <name type="scientific">Hygrophoropsis aurantiaca</name>
    <dbReference type="NCBI Taxonomy" id="72124"/>
    <lineage>
        <taxon>Eukaryota</taxon>
        <taxon>Fungi</taxon>
        <taxon>Dikarya</taxon>
        <taxon>Basidiomycota</taxon>
        <taxon>Agaricomycotina</taxon>
        <taxon>Agaricomycetes</taxon>
        <taxon>Agaricomycetidae</taxon>
        <taxon>Boletales</taxon>
        <taxon>Coniophorineae</taxon>
        <taxon>Hygrophoropsidaceae</taxon>
        <taxon>Hygrophoropsis</taxon>
    </lineage>
</organism>
<dbReference type="Proteomes" id="UP000790377">
    <property type="component" value="Unassembled WGS sequence"/>
</dbReference>
<reference evidence="1" key="1">
    <citation type="journal article" date="2021" name="New Phytol.">
        <title>Evolutionary innovations through gain and loss of genes in the ectomycorrhizal Boletales.</title>
        <authorList>
            <person name="Wu G."/>
            <person name="Miyauchi S."/>
            <person name="Morin E."/>
            <person name="Kuo A."/>
            <person name="Drula E."/>
            <person name="Varga T."/>
            <person name="Kohler A."/>
            <person name="Feng B."/>
            <person name="Cao Y."/>
            <person name="Lipzen A."/>
            <person name="Daum C."/>
            <person name="Hundley H."/>
            <person name="Pangilinan J."/>
            <person name="Johnson J."/>
            <person name="Barry K."/>
            <person name="LaButti K."/>
            <person name="Ng V."/>
            <person name="Ahrendt S."/>
            <person name="Min B."/>
            <person name="Choi I.G."/>
            <person name="Park H."/>
            <person name="Plett J.M."/>
            <person name="Magnuson J."/>
            <person name="Spatafora J.W."/>
            <person name="Nagy L.G."/>
            <person name="Henrissat B."/>
            <person name="Grigoriev I.V."/>
            <person name="Yang Z.L."/>
            <person name="Xu J."/>
            <person name="Martin F.M."/>
        </authorList>
    </citation>
    <scope>NUCLEOTIDE SEQUENCE</scope>
    <source>
        <strain evidence="1">ATCC 28755</strain>
    </source>
</reference>
<accession>A0ACB8A4N5</accession>
<name>A0ACB8A4N5_9AGAM</name>
<evidence type="ECO:0000313" key="2">
    <source>
        <dbReference type="Proteomes" id="UP000790377"/>
    </source>
</evidence>
<keyword evidence="2" id="KW-1185">Reference proteome</keyword>
<proteinExistence type="predicted"/>